<organism evidence="2 3">
    <name type="scientific">Mycena pura</name>
    <dbReference type="NCBI Taxonomy" id="153505"/>
    <lineage>
        <taxon>Eukaryota</taxon>
        <taxon>Fungi</taxon>
        <taxon>Dikarya</taxon>
        <taxon>Basidiomycota</taxon>
        <taxon>Agaricomycotina</taxon>
        <taxon>Agaricomycetes</taxon>
        <taxon>Agaricomycetidae</taxon>
        <taxon>Agaricales</taxon>
        <taxon>Marasmiineae</taxon>
        <taxon>Mycenaceae</taxon>
        <taxon>Mycena</taxon>
    </lineage>
</organism>
<evidence type="ECO:0000313" key="3">
    <source>
        <dbReference type="Proteomes" id="UP001219525"/>
    </source>
</evidence>
<reference evidence="2" key="1">
    <citation type="submission" date="2023-03" db="EMBL/GenBank/DDBJ databases">
        <title>Massive genome expansion in bonnet fungi (Mycena s.s.) driven by repeated elements and novel gene families across ecological guilds.</title>
        <authorList>
            <consortium name="Lawrence Berkeley National Laboratory"/>
            <person name="Harder C.B."/>
            <person name="Miyauchi S."/>
            <person name="Viragh M."/>
            <person name="Kuo A."/>
            <person name="Thoen E."/>
            <person name="Andreopoulos B."/>
            <person name="Lu D."/>
            <person name="Skrede I."/>
            <person name="Drula E."/>
            <person name="Henrissat B."/>
            <person name="Morin E."/>
            <person name="Kohler A."/>
            <person name="Barry K."/>
            <person name="LaButti K."/>
            <person name="Morin E."/>
            <person name="Salamov A."/>
            <person name="Lipzen A."/>
            <person name="Mereny Z."/>
            <person name="Hegedus B."/>
            <person name="Baldrian P."/>
            <person name="Stursova M."/>
            <person name="Weitz H."/>
            <person name="Taylor A."/>
            <person name="Grigoriev I.V."/>
            <person name="Nagy L.G."/>
            <person name="Martin F."/>
            <person name="Kauserud H."/>
        </authorList>
    </citation>
    <scope>NUCLEOTIDE SEQUENCE</scope>
    <source>
        <strain evidence="2">9144</strain>
    </source>
</reference>
<dbReference type="Proteomes" id="UP001219525">
    <property type="component" value="Unassembled WGS sequence"/>
</dbReference>
<name>A0AAD6VCL7_9AGAR</name>
<feature type="region of interest" description="Disordered" evidence="1">
    <location>
        <begin position="1"/>
        <end position="20"/>
    </location>
</feature>
<protein>
    <submittedName>
        <fullName evidence="2">Uncharacterized protein</fullName>
    </submittedName>
</protein>
<proteinExistence type="predicted"/>
<dbReference type="EMBL" id="JARJCW010000032">
    <property type="protein sequence ID" value="KAJ7208998.1"/>
    <property type="molecule type" value="Genomic_DNA"/>
</dbReference>
<evidence type="ECO:0000313" key="2">
    <source>
        <dbReference type="EMBL" id="KAJ7208998.1"/>
    </source>
</evidence>
<sequence length="209" mass="23243">MDVRMLLPSGKLSPGDGPDRRKEVTRMWVQESFVLGPYATRNCGWAGIGDLYELRGEVCGARAANGNTEHRGHWSAITKSRAARGGVFLCVPNRGHDHRERRRRSPGAWRNMMLCQAAGMVLLVAKLAQMYYDQYATVDWVEMGIRTDPLLCATGRVLGGWDAIPPANVVAEADDRRVMRLIEVGLGRYMCAVMWGRISGSSPRPHQCT</sequence>
<dbReference type="AlphaFoldDB" id="A0AAD6VCL7"/>
<comment type="caution">
    <text evidence="2">The sequence shown here is derived from an EMBL/GenBank/DDBJ whole genome shotgun (WGS) entry which is preliminary data.</text>
</comment>
<accession>A0AAD6VCL7</accession>
<keyword evidence="3" id="KW-1185">Reference proteome</keyword>
<evidence type="ECO:0000256" key="1">
    <source>
        <dbReference type="SAM" id="MobiDB-lite"/>
    </source>
</evidence>
<gene>
    <name evidence="2" type="ORF">GGX14DRAFT_633183</name>
</gene>